<dbReference type="InterPro" id="IPR041540">
    <property type="entry name" value="VATC"/>
</dbReference>
<evidence type="ECO:0000256" key="5">
    <source>
        <dbReference type="ARBA" id="ARBA00022723"/>
    </source>
</evidence>
<evidence type="ECO:0000256" key="6">
    <source>
        <dbReference type="ARBA" id="ARBA00022737"/>
    </source>
</evidence>
<dbReference type="PROSITE" id="PS50088">
    <property type="entry name" value="ANK_REPEAT"/>
    <property type="match status" value="1"/>
</dbReference>
<feature type="region of interest" description="Disordered" evidence="15">
    <location>
        <begin position="281"/>
        <end position="305"/>
    </location>
</feature>
<dbReference type="InterPro" id="IPR047139">
    <property type="entry name" value="ANKZ1/VMS1"/>
</dbReference>
<protein>
    <recommendedName>
        <fullName evidence="16">VLRF1 domain-containing protein</fullName>
    </recommendedName>
</protein>
<evidence type="ECO:0000313" key="18">
    <source>
        <dbReference type="Proteomes" id="UP000268093"/>
    </source>
</evidence>
<dbReference type="GO" id="GO:0004519">
    <property type="term" value="F:endonuclease activity"/>
    <property type="evidence" value="ECO:0007669"/>
    <property type="project" value="UniProtKB-KW"/>
</dbReference>
<dbReference type="GO" id="GO:0036503">
    <property type="term" value="P:ERAD pathway"/>
    <property type="evidence" value="ECO:0007669"/>
    <property type="project" value="TreeGrafter"/>
</dbReference>
<keyword evidence="10" id="KW-0862">Zinc</keyword>
<dbReference type="GO" id="GO:0016787">
    <property type="term" value="F:hydrolase activity"/>
    <property type="evidence" value="ECO:0007669"/>
    <property type="project" value="UniProtKB-KW"/>
</dbReference>
<sequence>MSDPTATADALLAQPLNIFTLPADLLVSLILHDDHQPVPEPAANPITEPPPVAPSKPADTSDSASPALTCLACGLEFAADAEKRRVHYRTDWHRFNVKRRLVNPGVKPVTEQEFEDMVADLTDSLSGSESTRSTASTSSSTDAVTSLLHKHTLTSSSPLNPLVPITALHKHSAHAWFTSPALLPPTIHLGVYRQILTGRGDDALDALRKLQLPAKPQAQVNSKVAAQLGQGQPAPNARIWTLIMVGGGHFAGAVVDVSRSYPQGVGERGVSVVEHKTYHRYTTRRKQGGAQSANDNSKGKARSAGAQIRRYNEAALEKDVRELLSQWRDWIKRSELVFVHAPSANKKLVYGYEGAVLSKGGFEMGKGCLFVEFGALLDHEEARHYLYAEYCICSARSEDPRMRSFPFSTRRPTLSELKRAFTELTTLKISRLDSTALQAHLDRLAQADLAALAALAASTATLPSSTVPATASEPEPDKMTEKLLLLAMQGKLDVLLAHMAKHPHLTPHLTGPLPPNSREEDTASLPSLLHVAAHHGHPDLVRHLLIEVGADPTVSGSGRTAYEVAKDKETRNAFRRAMAEIPEKWDWVKARVPSALTKEMEEEQARKEAEKKRKERERKKKINEERKEKEKEKEKEAPVTQKQVGASTSLRGLMDASGNSQINTAHMTPEAKARLEREKRAHAAEMRLAKAGAAAGAAAGGKCEMCGTGLEGKVPFERLNFKYCSTGCVRKHREVVP</sequence>
<keyword evidence="8" id="KW-0863">Zinc-finger</keyword>
<evidence type="ECO:0000256" key="10">
    <source>
        <dbReference type="ARBA" id="ARBA00022833"/>
    </source>
</evidence>
<evidence type="ECO:0000256" key="2">
    <source>
        <dbReference type="ARBA" id="ARBA00009262"/>
    </source>
</evidence>
<feature type="region of interest" description="Disordered" evidence="15">
    <location>
        <begin position="598"/>
        <end position="646"/>
    </location>
</feature>
<feature type="active site" evidence="14">
    <location>
        <position position="291"/>
    </location>
</feature>
<evidence type="ECO:0000256" key="13">
    <source>
        <dbReference type="PROSITE-ProRule" id="PRU00023"/>
    </source>
</evidence>
<dbReference type="Gene3D" id="1.25.40.20">
    <property type="entry name" value="Ankyrin repeat-containing domain"/>
    <property type="match status" value="1"/>
</dbReference>
<dbReference type="InterPro" id="IPR002110">
    <property type="entry name" value="Ankyrin_rpt"/>
</dbReference>
<proteinExistence type="inferred from homology"/>
<keyword evidence="6" id="KW-0677">Repeat</keyword>
<dbReference type="InterPro" id="IPR036770">
    <property type="entry name" value="Ankyrin_rpt-contain_sf"/>
</dbReference>
<evidence type="ECO:0000256" key="4">
    <source>
        <dbReference type="ARBA" id="ARBA00022722"/>
    </source>
</evidence>
<dbReference type="PROSITE" id="PS52044">
    <property type="entry name" value="VLRF1"/>
    <property type="match status" value="1"/>
</dbReference>
<keyword evidence="3 14" id="KW-0963">Cytoplasm</keyword>
<evidence type="ECO:0000256" key="12">
    <source>
        <dbReference type="ARBA" id="ARBA00023054"/>
    </source>
</evidence>
<dbReference type="Pfam" id="PF18716">
    <property type="entry name" value="VATC"/>
    <property type="match status" value="1"/>
</dbReference>
<feature type="compositionally biased region" description="Basic and acidic residues" evidence="15">
    <location>
        <begin position="603"/>
        <end position="612"/>
    </location>
</feature>
<evidence type="ECO:0000256" key="3">
    <source>
        <dbReference type="ARBA" id="ARBA00022490"/>
    </source>
</evidence>
<evidence type="ECO:0000256" key="7">
    <source>
        <dbReference type="ARBA" id="ARBA00022759"/>
    </source>
</evidence>
<dbReference type="Pfam" id="PF18826">
    <property type="entry name" value="bVLRF1"/>
    <property type="match status" value="2"/>
</dbReference>
<feature type="compositionally biased region" description="Pro residues" evidence="15">
    <location>
        <begin position="38"/>
        <end position="54"/>
    </location>
</feature>
<comment type="domain">
    <text evidence="14">The VLRF1 domain mediates binding to the 60S ribosomal subunit.</text>
</comment>
<dbReference type="Proteomes" id="UP000268093">
    <property type="component" value="Unassembled WGS sequence"/>
</dbReference>
<keyword evidence="18" id="KW-1185">Reference proteome</keyword>
<evidence type="ECO:0000256" key="9">
    <source>
        <dbReference type="ARBA" id="ARBA00022801"/>
    </source>
</evidence>
<name>A0A433D5C4_9FUNG</name>
<comment type="caution">
    <text evidence="17">The sequence shown here is derived from an EMBL/GenBank/DDBJ whole genome shotgun (WGS) entry which is preliminary data.</text>
</comment>
<keyword evidence="7 14" id="KW-0255">Endonuclease</keyword>
<reference evidence="17 18" key="1">
    <citation type="journal article" date="2018" name="New Phytol.">
        <title>Phylogenomics of Endogonaceae and evolution of mycorrhizas within Mucoromycota.</title>
        <authorList>
            <person name="Chang Y."/>
            <person name="Desiro A."/>
            <person name="Na H."/>
            <person name="Sandor L."/>
            <person name="Lipzen A."/>
            <person name="Clum A."/>
            <person name="Barry K."/>
            <person name="Grigoriev I.V."/>
            <person name="Martin F.M."/>
            <person name="Stajich J.E."/>
            <person name="Smith M.E."/>
            <person name="Bonito G."/>
            <person name="Spatafora J.W."/>
        </authorList>
    </citation>
    <scope>NUCLEOTIDE SEQUENCE [LARGE SCALE GENOMIC DNA]</scope>
    <source>
        <strain evidence="17 18">GMNB39</strain>
    </source>
</reference>
<evidence type="ECO:0000256" key="11">
    <source>
        <dbReference type="ARBA" id="ARBA00023043"/>
    </source>
</evidence>
<comment type="subcellular location">
    <subcellularLocation>
        <location evidence="1">Cytoplasm</location>
    </subcellularLocation>
</comment>
<dbReference type="GO" id="GO:0008270">
    <property type="term" value="F:zinc ion binding"/>
    <property type="evidence" value="ECO:0007669"/>
    <property type="project" value="UniProtKB-KW"/>
</dbReference>
<evidence type="ECO:0000259" key="16">
    <source>
        <dbReference type="PROSITE" id="PS52044"/>
    </source>
</evidence>
<dbReference type="GO" id="GO:0005737">
    <property type="term" value="C:cytoplasm"/>
    <property type="evidence" value="ECO:0007669"/>
    <property type="project" value="UniProtKB-SubCell"/>
</dbReference>
<keyword evidence="5" id="KW-0479">Metal-binding</keyword>
<comment type="similarity">
    <text evidence="2 14">Belongs to the ANKZF1/VMS1 family.</text>
</comment>
<feature type="compositionally biased region" description="Basic and acidic residues" evidence="15">
    <location>
        <begin position="622"/>
        <end position="637"/>
    </location>
</feature>
<dbReference type="EMBL" id="RBNI01006482">
    <property type="protein sequence ID" value="RUP45993.1"/>
    <property type="molecule type" value="Genomic_DNA"/>
</dbReference>
<evidence type="ECO:0000256" key="15">
    <source>
        <dbReference type="SAM" id="MobiDB-lite"/>
    </source>
</evidence>
<evidence type="ECO:0000313" key="17">
    <source>
        <dbReference type="EMBL" id="RUP45993.1"/>
    </source>
</evidence>
<feature type="region of interest" description="Disordered" evidence="15">
    <location>
        <begin position="38"/>
        <end position="64"/>
    </location>
</feature>
<keyword evidence="4 14" id="KW-0540">Nuclease</keyword>
<evidence type="ECO:0000256" key="14">
    <source>
        <dbReference type="PROSITE-ProRule" id="PRU01389"/>
    </source>
</evidence>
<organism evidence="17 18">
    <name type="scientific">Jimgerdemannia flammicorona</name>
    <dbReference type="NCBI Taxonomy" id="994334"/>
    <lineage>
        <taxon>Eukaryota</taxon>
        <taxon>Fungi</taxon>
        <taxon>Fungi incertae sedis</taxon>
        <taxon>Mucoromycota</taxon>
        <taxon>Mucoromycotina</taxon>
        <taxon>Endogonomycetes</taxon>
        <taxon>Endogonales</taxon>
        <taxon>Endogonaceae</taxon>
        <taxon>Jimgerdemannia</taxon>
    </lineage>
</organism>
<evidence type="ECO:0000256" key="1">
    <source>
        <dbReference type="ARBA" id="ARBA00004496"/>
    </source>
</evidence>
<gene>
    <name evidence="17" type="ORF">BC936DRAFT_147471</name>
</gene>
<dbReference type="AlphaFoldDB" id="A0A433D5C4"/>
<keyword evidence="12" id="KW-0175">Coiled coil</keyword>
<dbReference type="Pfam" id="PF00023">
    <property type="entry name" value="Ank"/>
    <property type="match status" value="1"/>
</dbReference>
<accession>A0A433D5C4</accession>
<keyword evidence="9 14" id="KW-0378">Hydrolase</keyword>
<dbReference type="PANTHER" id="PTHR16036">
    <property type="entry name" value="ANKYRIN REPEAT AND ZINC FINGER DOMAIN-CONTAINING PROTEIN 1"/>
    <property type="match status" value="1"/>
</dbReference>
<dbReference type="PANTHER" id="PTHR16036:SF2">
    <property type="entry name" value="TRNA ENDONUCLEASE ANKZF1"/>
    <property type="match status" value="1"/>
</dbReference>
<feature type="repeat" description="ANK" evidence="13">
    <location>
        <begin position="524"/>
        <end position="557"/>
    </location>
</feature>
<dbReference type="InterPro" id="IPR041175">
    <property type="entry name" value="VLRF1/Vms1"/>
</dbReference>
<evidence type="ECO:0000256" key="8">
    <source>
        <dbReference type="ARBA" id="ARBA00022771"/>
    </source>
</evidence>
<dbReference type="OrthoDB" id="429841at2759"/>
<feature type="region of interest" description="Disordered" evidence="15">
    <location>
        <begin position="123"/>
        <end position="143"/>
    </location>
</feature>
<keyword evidence="11 13" id="KW-0040">ANK repeat</keyword>
<feature type="domain" description="VLRF1" evidence="16">
    <location>
        <begin position="236"/>
        <end position="427"/>
    </location>
</feature>